<evidence type="ECO:0000313" key="2">
    <source>
        <dbReference type="EMBL" id="QDI91897.1"/>
    </source>
</evidence>
<protein>
    <submittedName>
        <fullName evidence="2">Uncharacterized protein</fullName>
    </submittedName>
</protein>
<organism evidence="2 3">
    <name type="scientific">Salicibibacter halophilus</name>
    <dbReference type="NCBI Taxonomy" id="2502791"/>
    <lineage>
        <taxon>Bacteria</taxon>
        <taxon>Bacillati</taxon>
        <taxon>Bacillota</taxon>
        <taxon>Bacilli</taxon>
        <taxon>Bacillales</taxon>
        <taxon>Bacillaceae</taxon>
        <taxon>Salicibibacter</taxon>
    </lineage>
</organism>
<keyword evidence="1" id="KW-1133">Transmembrane helix</keyword>
<feature type="transmembrane region" description="Helical" evidence="1">
    <location>
        <begin position="34"/>
        <end position="53"/>
    </location>
</feature>
<proteinExistence type="predicted"/>
<dbReference type="KEGG" id="sale:EPH95_12495"/>
<dbReference type="Proteomes" id="UP000319756">
    <property type="component" value="Chromosome"/>
</dbReference>
<keyword evidence="1" id="KW-0812">Transmembrane</keyword>
<dbReference type="AlphaFoldDB" id="A0A514LJ79"/>
<sequence length="221" mass="24702">MSMLIQIVIFVFLIMLVSGFVAKAALRGKRASGLMAGYVAVLFISVMLFLPIAEQREIAGEGLDTRTVDQESEQLQEAAQTGNLNETYLHERWRFDYGEDEIQVEASDNGGLSIYIEEKEENDNSVEAAYYQVPSTVEGQGVQNPNPLTLDLEGDTLVIGEPESLEVEYNVFDEPFPFHQFSDKKTMFATQQGLTLLYLRVPANLNVDTIENVTYVDEDVG</sequence>
<reference evidence="3" key="1">
    <citation type="submission" date="2019-01" db="EMBL/GenBank/DDBJ databases">
        <title>Genomic analysis of Salicibibacter sp. NKC3-5.</title>
        <authorList>
            <person name="Oh Y.J."/>
        </authorList>
    </citation>
    <scope>NUCLEOTIDE SEQUENCE [LARGE SCALE GENOMIC DNA]</scope>
    <source>
        <strain evidence="3">NKC3-5</strain>
    </source>
</reference>
<keyword evidence="1" id="KW-0472">Membrane</keyword>
<dbReference type="EMBL" id="CP035485">
    <property type="protein sequence ID" value="QDI91897.1"/>
    <property type="molecule type" value="Genomic_DNA"/>
</dbReference>
<dbReference type="RefSeq" id="WP_142090424.1">
    <property type="nucleotide sequence ID" value="NZ_CP035485.1"/>
</dbReference>
<keyword evidence="3" id="KW-1185">Reference proteome</keyword>
<accession>A0A514LJ79</accession>
<dbReference type="OrthoDB" id="2842789at2"/>
<gene>
    <name evidence="2" type="ORF">EPH95_12495</name>
</gene>
<evidence type="ECO:0000256" key="1">
    <source>
        <dbReference type="SAM" id="Phobius"/>
    </source>
</evidence>
<evidence type="ECO:0000313" key="3">
    <source>
        <dbReference type="Proteomes" id="UP000319756"/>
    </source>
</evidence>
<name>A0A514LJ79_9BACI</name>